<feature type="region of interest" description="Disordered" evidence="1">
    <location>
        <begin position="162"/>
        <end position="185"/>
    </location>
</feature>
<dbReference type="PANTHER" id="PTHR11731">
    <property type="entry name" value="PROTEASE FAMILY S9B,C DIPEPTIDYL-PEPTIDASE IV-RELATED"/>
    <property type="match status" value="1"/>
</dbReference>
<dbReference type="SUPFAM" id="SSF82171">
    <property type="entry name" value="DPP6 N-terminal domain-like"/>
    <property type="match status" value="1"/>
</dbReference>
<sequence length="816" mass="91774">MTARPLSRDFAPLRATHLLNRFGFASALGIALLAPSAGLAQTEVRANWKLQEQFANSKLQKFVYSNSISANWIGETDKFWYSWRDAAGTRYVLVDAKAKQKKPLFDHQKLAADLTEATKKPKEAHALSLSATSVTDDGTKFRFTTDEQRFELELATGALKSLGRAQAPPTQGQAQRPGTQQSREYRNFSPDRKWYAYSENHNLFVVEVGKEDEPIQLSKDGAQYYSFGSDGGFGGRQEDEEQQEERTGQAPRRVRANVRWSSDSKAFYVVRSDSRKVKELFLVNVLSQPRPTLMSYKYAMPGEADVAQQEVHVFRTEGKLFQKVPVERWKDQRVSDIEWAPDSKQLRFVRRDRLQRNLDLCEWDLLTTASKVLLSESTENAFLETQGVRYVKPGGDFIWFSERTGWGHYYLYSNDGTLKHALTSGPWRADSIVAVDAEGGKVWIRAVGRELGENPYHSHLYSVQLDGKNLRLLDAGDANHSTAPSPKQRFLVDSFSRIDLAPGCVLRDANGEVIMELEKADLSQLTEMGWRFPEPFVVKAADGVTEIYGNMWKPFDFNPNKKYPIIAYVYPGPQTESVTVGFSPTGGQQELAQLGFIVVQIGNRGGNPRRSNAYHSYGYYNLRDYGLADKKAGIEQLAAKNPWIDIERVGIYGHSGGGFMTAAALLVPPYNDFFKVGVSSAGNHDNNIYNQNWSEQHHGLKEVKKKVKDAQGNEVEETTFEIKVPTNAEMAANLKGKLLLVHGDMDNNVHPGNTIRLVDALIKANKRFDFMLMPGQAHGFGSMTGYFTQMMYEYFAEHLLGDGYRRSADMTNKGGN</sequence>
<evidence type="ECO:0000256" key="1">
    <source>
        <dbReference type="SAM" id="MobiDB-lite"/>
    </source>
</evidence>
<dbReference type="KEGG" id="npy:NPRO_16340"/>
<dbReference type="GO" id="GO:0006508">
    <property type="term" value="P:proteolysis"/>
    <property type="evidence" value="ECO:0007669"/>
    <property type="project" value="InterPro"/>
</dbReference>
<gene>
    <name evidence="4" type="ORF">NPRO_16340</name>
</gene>
<dbReference type="PANTHER" id="PTHR11731:SF118">
    <property type="entry name" value="BLR1971 PROTEIN"/>
    <property type="match status" value="1"/>
</dbReference>
<feature type="domain" description="Peptidase S9 prolyl oligopeptidase catalytic" evidence="2">
    <location>
        <begin position="589"/>
        <end position="799"/>
    </location>
</feature>
<evidence type="ECO:0000313" key="4">
    <source>
        <dbReference type="EMBL" id="BBO24039.1"/>
    </source>
</evidence>
<dbReference type="Pfam" id="PF00326">
    <property type="entry name" value="Peptidase_S9"/>
    <property type="match status" value="1"/>
</dbReference>
<dbReference type="Gene3D" id="2.140.10.30">
    <property type="entry name" value="Dipeptidylpeptidase IV, N-terminal domain"/>
    <property type="match status" value="1"/>
</dbReference>
<reference evidence="4" key="1">
    <citation type="journal article" name="DNA Res.">
        <title>The physiological potential of anammox bacteria as revealed by their core genome structure.</title>
        <authorList>
            <person name="Okubo T."/>
            <person name="Toyoda A."/>
            <person name="Fukuhara K."/>
            <person name="Uchiyama I."/>
            <person name="Harigaya Y."/>
            <person name="Kuroiwa M."/>
            <person name="Suzuki T."/>
            <person name="Murakami Y."/>
            <person name="Suwa Y."/>
            <person name="Takami H."/>
        </authorList>
    </citation>
    <scope>NUCLEOTIDE SEQUENCE</scope>
    <source>
        <strain evidence="4">317325-2</strain>
    </source>
</reference>
<name>A0A809R9B6_9BACT</name>
<dbReference type="EMBL" id="AP021858">
    <property type="protein sequence ID" value="BBO24039.1"/>
    <property type="molecule type" value="Genomic_DNA"/>
</dbReference>
<dbReference type="InterPro" id="IPR002469">
    <property type="entry name" value="Peptidase_S9B_N"/>
</dbReference>
<feature type="region of interest" description="Disordered" evidence="1">
    <location>
        <begin position="228"/>
        <end position="255"/>
    </location>
</feature>
<accession>A0A809R9B6</accession>
<proteinExistence type="predicted"/>
<dbReference type="Proteomes" id="UP000662873">
    <property type="component" value="Chromosome"/>
</dbReference>
<dbReference type="AlphaFoldDB" id="A0A809R9B6"/>
<feature type="compositionally biased region" description="Polar residues" evidence="1">
    <location>
        <begin position="168"/>
        <end position="182"/>
    </location>
</feature>
<dbReference type="InterPro" id="IPR001375">
    <property type="entry name" value="Peptidase_S9_cat"/>
</dbReference>
<feature type="domain" description="Dipeptidylpeptidase IV N-terminal" evidence="3">
    <location>
        <begin position="171"/>
        <end position="500"/>
    </location>
</feature>
<evidence type="ECO:0000313" key="5">
    <source>
        <dbReference type="Proteomes" id="UP000662873"/>
    </source>
</evidence>
<organism evidence="4 5">
    <name type="scientific">Candidatus Nitrosymbiomonas proteolyticus</name>
    <dbReference type="NCBI Taxonomy" id="2608984"/>
    <lineage>
        <taxon>Bacteria</taxon>
        <taxon>Bacillati</taxon>
        <taxon>Armatimonadota</taxon>
        <taxon>Armatimonadota incertae sedis</taxon>
        <taxon>Candidatus Nitrosymbiomonas</taxon>
    </lineage>
</organism>
<dbReference type="InterPro" id="IPR029058">
    <property type="entry name" value="AB_hydrolase_fold"/>
</dbReference>
<evidence type="ECO:0000259" key="2">
    <source>
        <dbReference type="Pfam" id="PF00326"/>
    </source>
</evidence>
<dbReference type="GO" id="GO:0008236">
    <property type="term" value="F:serine-type peptidase activity"/>
    <property type="evidence" value="ECO:0007669"/>
    <property type="project" value="InterPro"/>
</dbReference>
<dbReference type="Pfam" id="PF00930">
    <property type="entry name" value="DPPIV_N"/>
    <property type="match status" value="1"/>
</dbReference>
<evidence type="ECO:0000259" key="3">
    <source>
        <dbReference type="Pfam" id="PF00930"/>
    </source>
</evidence>
<dbReference type="SUPFAM" id="SSF53474">
    <property type="entry name" value="alpha/beta-Hydrolases"/>
    <property type="match status" value="1"/>
</dbReference>
<protein>
    <submittedName>
        <fullName evidence="4">S9 family peptidase</fullName>
    </submittedName>
</protein>
<dbReference type="Gene3D" id="3.40.50.1820">
    <property type="entry name" value="alpha/beta hydrolase"/>
    <property type="match status" value="1"/>
</dbReference>
<dbReference type="InterPro" id="IPR050278">
    <property type="entry name" value="Serine_Prot_S9B/DPPIV"/>
</dbReference>